<keyword evidence="6" id="KW-1185">Reference proteome</keyword>
<dbReference type="InterPro" id="IPR037518">
    <property type="entry name" value="MPN"/>
</dbReference>
<keyword evidence="2" id="KW-0396">Initiation factor</keyword>
<dbReference type="GO" id="GO:0003743">
    <property type="term" value="F:translation initiation factor activity"/>
    <property type="evidence" value="ECO:0007669"/>
    <property type="project" value="UniProtKB-KW"/>
</dbReference>
<dbReference type="GO" id="GO:0005852">
    <property type="term" value="C:eukaryotic translation initiation factor 3 complex"/>
    <property type="evidence" value="ECO:0007669"/>
    <property type="project" value="InterPro"/>
</dbReference>
<evidence type="ECO:0000313" key="6">
    <source>
        <dbReference type="Proteomes" id="UP000095023"/>
    </source>
</evidence>
<dbReference type="InterPro" id="IPR027524">
    <property type="entry name" value="eIF3h"/>
</dbReference>
<evidence type="ECO:0000259" key="4">
    <source>
        <dbReference type="PROSITE" id="PS50249"/>
    </source>
</evidence>
<reference evidence="6" key="1">
    <citation type="submission" date="2016-02" db="EMBL/GenBank/DDBJ databases">
        <title>Comparative genomics of biotechnologically important yeasts.</title>
        <authorList>
            <consortium name="DOE Joint Genome Institute"/>
            <person name="Riley R."/>
            <person name="Haridas S."/>
            <person name="Wolfe K.H."/>
            <person name="Lopes M.R."/>
            <person name="Hittinger C.T."/>
            <person name="Goker M."/>
            <person name="Salamov A."/>
            <person name="Wisecaver J."/>
            <person name="Long T.M."/>
            <person name="Aerts A.L."/>
            <person name="Barry K."/>
            <person name="Choi C."/>
            <person name="Clum A."/>
            <person name="Coughlan A.Y."/>
            <person name="Deshpande S."/>
            <person name="Douglass A.P."/>
            <person name="Hanson S.J."/>
            <person name="Klenk H.-P."/>
            <person name="Labutti K."/>
            <person name="Lapidus A."/>
            <person name="Lindquist E."/>
            <person name="Lipzen A."/>
            <person name="Meier-Kolthoff J.P."/>
            <person name="Ohm R.A."/>
            <person name="Otillar R.P."/>
            <person name="Pangilinan J."/>
            <person name="Peng Y."/>
            <person name="Rokas A."/>
            <person name="Rosa C.A."/>
            <person name="Scheuner C."/>
            <person name="Sibirny A.A."/>
            <person name="Slot J.C."/>
            <person name="Stielow J.B."/>
            <person name="Sun H."/>
            <person name="Kurtzman C.P."/>
            <person name="Blackwell M."/>
            <person name="Jeffries T.W."/>
            <person name="Grigoriev I.V."/>
        </authorList>
    </citation>
    <scope>NUCLEOTIDE SEQUENCE [LARGE SCALE GENOMIC DNA]</scope>
    <source>
        <strain evidence="6">NRRL Y-17796</strain>
    </source>
</reference>
<dbReference type="Proteomes" id="UP000095023">
    <property type="component" value="Unassembled WGS sequence"/>
</dbReference>
<sequence>MARENGIQKVKIDANVAFKIIKHTTESAPAGVSGQLLGLEDGDAIEISYAFAFPMGEDLASSWPSSEANKNYASTMTESLTAVNVVPNAAGFYISSFLGSNIYSAQTLDAFSMYQSDEMSSPVLIVHDPTRTAHTASLNLQAYVLSPAYDAVKKGHWFTRAAMAKHGLTFKDVLIPVPVEITNSHYANAFIHSYAETQTEPVNPALHGLDLNIDRYLCGNAEAMLDTLDDLTYDLGSFQYFLRHLNREEARIVQWQQRRKVENAQREARGQDPLPENDWKKIFRLPNEPSRLEGMLEAAHVERICDQIEQYSAGSVPKLYGIRALLQ</sequence>
<dbReference type="EMBL" id="KV453843">
    <property type="protein sequence ID" value="ODV88917.1"/>
    <property type="molecule type" value="Genomic_DNA"/>
</dbReference>
<dbReference type="AlphaFoldDB" id="A0A1E4TAW4"/>
<keyword evidence="3" id="KW-0648">Protein biosynthesis</keyword>
<dbReference type="PROSITE" id="PS50249">
    <property type="entry name" value="MPN"/>
    <property type="match status" value="1"/>
</dbReference>
<evidence type="ECO:0000256" key="2">
    <source>
        <dbReference type="ARBA" id="ARBA00022540"/>
    </source>
</evidence>
<feature type="domain" description="MPN" evidence="4">
    <location>
        <begin position="10"/>
        <end position="149"/>
    </location>
</feature>
<dbReference type="InterPro" id="IPR045810">
    <property type="entry name" value="eIF3h_C"/>
</dbReference>
<dbReference type="Pfam" id="PF19445">
    <property type="entry name" value="eIF3h_C"/>
    <property type="match status" value="1"/>
</dbReference>
<dbReference type="GO" id="GO:0008237">
    <property type="term" value="F:metallopeptidase activity"/>
    <property type="evidence" value="ECO:0007669"/>
    <property type="project" value="InterPro"/>
</dbReference>
<gene>
    <name evidence="5" type="ORF">CANCADRAFT_29217</name>
</gene>
<evidence type="ECO:0000313" key="5">
    <source>
        <dbReference type="EMBL" id="ODV88917.1"/>
    </source>
</evidence>
<dbReference type="InterPro" id="IPR000555">
    <property type="entry name" value="JAMM/MPN+_dom"/>
</dbReference>
<accession>A0A1E4TAW4</accession>
<dbReference type="CDD" id="cd08065">
    <property type="entry name" value="MPN_eIF3h"/>
    <property type="match status" value="1"/>
</dbReference>
<dbReference type="Gene3D" id="3.40.140.10">
    <property type="entry name" value="Cytidine Deaminase, domain 2"/>
    <property type="match status" value="1"/>
</dbReference>
<proteinExistence type="predicted"/>
<evidence type="ECO:0000256" key="1">
    <source>
        <dbReference type="ARBA" id="ARBA00022490"/>
    </source>
</evidence>
<dbReference type="Pfam" id="PF01398">
    <property type="entry name" value="JAB"/>
    <property type="match status" value="1"/>
</dbReference>
<dbReference type="InterPro" id="IPR050242">
    <property type="entry name" value="JAMM_MPN+_peptidase_M67A"/>
</dbReference>
<evidence type="ECO:0000256" key="3">
    <source>
        <dbReference type="ARBA" id="ARBA00022917"/>
    </source>
</evidence>
<dbReference type="OrthoDB" id="10265695at2759"/>
<dbReference type="PANTHER" id="PTHR10410">
    <property type="entry name" value="EUKARYOTIC TRANSLATION INITIATION FACTOR 3 -RELATED"/>
    <property type="match status" value="1"/>
</dbReference>
<keyword evidence="1" id="KW-0963">Cytoplasm</keyword>
<organism evidence="5 6">
    <name type="scientific">Tortispora caseinolytica NRRL Y-17796</name>
    <dbReference type="NCBI Taxonomy" id="767744"/>
    <lineage>
        <taxon>Eukaryota</taxon>
        <taxon>Fungi</taxon>
        <taxon>Dikarya</taxon>
        <taxon>Ascomycota</taxon>
        <taxon>Saccharomycotina</taxon>
        <taxon>Trigonopsidomycetes</taxon>
        <taxon>Trigonopsidales</taxon>
        <taxon>Trigonopsidaceae</taxon>
        <taxon>Tortispora</taxon>
    </lineage>
</organism>
<protein>
    <recommendedName>
        <fullName evidence="4">MPN domain-containing protein</fullName>
    </recommendedName>
</protein>
<name>A0A1E4TAW4_9ASCO</name>